<dbReference type="SUPFAM" id="SSF50978">
    <property type="entry name" value="WD40 repeat-like"/>
    <property type="match status" value="1"/>
</dbReference>
<evidence type="ECO:0000256" key="3">
    <source>
        <dbReference type="PROSITE-ProRule" id="PRU00221"/>
    </source>
</evidence>
<keyword evidence="1 3" id="KW-0853">WD repeat</keyword>
<dbReference type="PROSITE" id="PS50082">
    <property type="entry name" value="WD_REPEATS_2"/>
    <property type="match status" value="2"/>
</dbReference>
<gene>
    <name evidence="5" type="ORF">TGMAS_310310</name>
</gene>
<evidence type="ECO:0000256" key="1">
    <source>
        <dbReference type="ARBA" id="ARBA00022574"/>
    </source>
</evidence>
<reference evidence="5 6" key="1">
    <citation type="submission" date="2014-04" db="EMBL/GenBank/DDBJ databases">
        <authorList>
            <person name="Sibley D."/>
            <person name="Venepally P."/>
            <person name="Karamycheva S."/>
            <person name="Hadjithomas M."/>
            <person name="Khan A."/>
            <person name="Brunk B."/>
            <person name="Roos D."/>
            <person name="Caler E."/>
            <person name="Lorenzi H."/>
        </authorList>
    </citation>
    <scope>NUCLEOTIDE SEQUENCE [LARGE SCALE GENOMIC DNA]</scope>
    <source>
        <strain evidence="5 6">MAS</strain>
    </source>
</reference>
<sequence>SSAVSLQDSVVLVPEEESFLDPEHCVDAALAVPASEVDDDASMDDDDASMDEDEEGEDAGFPEAPPGCRWVIETPEGEFLDLPSASASSPFLLDEAARRLQAVCEGAEDAIVSGSVSPLRLGADRLVALGSCDDKCRLYLVPSLSRSLSGGASASPALLAPVAVLDEGKDTVSATAFSLDGRLLACGCFDGDVRIYSIPSSSSSSSPSSSPSSSASSSSSSPSSSPSSPPSSSSGSSASSSGSSSSSALEASMLHHLKGPTADVTALAFHPRGYAVLAVSADQTAWVWLLPTSTEKRGSRAPAPVTLSVFVAGAPLTACAFGAEGKTCIVGAADGSVNVFEAKTGRALSAFLHPAFEPLAKAPGVCVRRPQTVGFGAGRQAGRGKEEEEADNATPRGVVTLRVFARPTAGRSAEKAQGDGGFGSGLEGLVCVGFEDGWIFLFNEKTGKAVFVSAAHTSSVEAVEFLPPGAETQETDPEESLAVAFFATRLERGLDGEKPETNAREAILTAAAVRAAWQGQLAQGCLLTAGLDGDLLVWNIAQRNVRAALSLSALSVASFASRSSSSVSPPLSKPAQTYEHDASEDPGRQERTDDQLFGKDEGVTRLCLHPGGLPIVAAGTTNGNVLLVDLRQGEAVGVWAAHETGAVMELLALEPHAAKGESEDACRGAEGLRLWPILSAGEDGLGKLWAVDVLEGARPGASRDAA</sequence>
<dbReference type="InterPro" id="IPR015943">
    <property type="entry name" value="WD40/YVTN_repeat-like_dom_sf"/>
</dbReference>
<evidence type="ECO:0000313" key="5">
    <source>
        <dbReference type="EMBL" id="KFH18118.1"/>
    </source>
</evidence>
<organism evidence="5 6">
    <name type="scientific">Toxoplasma gondii MAS</name>
    <dbReference type="NCBI Taxonomy" id="943118"/>
    <lineage>
        <taxon>Eukaryota</taxon>
        <taxon>Sar</taxon>
        <taxon>Alveolata</taxon>
        <taxon>Apicomplexa</taxon>
        <taxon>Conoidasida</taxon>
        <taxon>Coccidia</taxon>
        <taxon>Eucoccidiorida</taxon>
        <taxon>Eimeriorina</taxon>
        <taxon>Sarcocystidae</taxon>
        <taxon>Toxoplasma</taxon>
    </lineage>
</organism>
<proteinExistence type="predicted"/>
<dbReference type="OrthoDB" id="10261640at2759"/>
<evidence type="ECO:0000256" key="2">
    <source>
        <dbReference type="ARBA" id="ARBA00022737"/>
    </source>
</evidence>
<dbReference type="SMART" id="SM00320">
    <property type="entry name" value="WD40"/>
    <property type="match status" value="5"/>
</dbReference>
<feature type="compositionally biased region" description="Basic and acidic residues" evidence="4">
    <location>
        <begin position="578"/>
        <end position="596"/>
    </location>
</feature>
<feature type="repeat" description="WD" evidence="3">
    <location>
        <begin position="165"/>
        <end position="206"/>
    </location>
</feature>
<evidence type="ECO:0000256" key="4">
    <source>
        <dbReference type="SAM" id="MobiDB-lite"/>
    </source>
</evidence>
<dbReference type="Proteomes" id="UP000028821">
    <property type="component" value="Unassembled WGS sequence"/>
</dbReference>
<name>A0A086QZT6_TOXGO</name>
<dbReference type="VEuPathDB" id="ToxoDB:TGMAS_310310"/>
<feature type="region of interest" description="Disordered" evidence="4">
    <location>
        <begin position="31"/>
        <end position="66"/>
    </location>
</feature>
<dbReference type="PANTHER" id="PTHR19857">
    <property type="entry name" value="MITOCHONDRIAL DIVISION PROTEIN 1-RELATED"/>
    <property type="match status" value="1"/>
</dbReference>
<dbReference type="Pfam" id="PF00400">
    <property type="entry name" value="WD40"/>
    <property type="match status" value="2"/>
</dbReference>
<dbReference type="InterPro" id="IPR051179">
    <property type="entry name" value="WD_repeat_multifunction"/>
</dbReference>
<feature type="region of interest" description="Disordered" evidence="4">
    <location>
        <begin position="563"/>
        <end position="596"/>
    </location>
</feature>
<keyword evidence="2" id="KW-0677">Repeat</keyword>
<dbReference type="InterPro" id="IPR001680">
    <property type="entry name" value="WD40_rpt"/>
</dbReference>
<comment type="caution">
    <text evidence="5">The sequence shown here is derived from an EMBL/GenBank/DDBJ whole genome shotgun (WGS) entry which is preliminary data.</text>
</comment>
<feature type="non-terminal residue" evidence="5">
    <location>
        <position position="1"/>
    </location>
</feature>
<dbReference type="Gene3D" id="2.130.10.10">
    <property type="entry name" value="YVTN repeat-like/Quinoprotein amine dehydrogenase"/>
    <property type="match status" value="3"/>
</dbReference>
<dbReference type="PANTHER" id="PTHR19857:SF21">
    <property type="entry name" value="ANAPHASE-PROMOTING COMPLEX SUBUNIT 4 WD40 DOMAIN-CONTAINING PROTEIN"/>
    <property type="match status" value="1"/>
</dbReference>
<protein>
    <submittedName>
        <fullName evidence="5">WD domain, G-beta repeat-containing protein</fullName>
    </submittedName>
</protein>
<dbReference type="AlphaFoldDB" id="A0A086QZT6"/>
<evidence type="ECO:0000313" key="6">
    <source>
        <dbReference type="Proteomes" id="UP000028821"/>
    </source>
</evidence>
<feature type="compositionally biased region" description="Acidic residues" evidence="4">
    <location>
        <begin position="36"/>
        <end position="60"/>
    </location>
</feature>
<feature type="region of interest" description="Disordered" evidence="4">
    <location>
        <begin position="199"/>
        <end position="243"/>
    </location>
</feature>
<dbReference type="InterPro" id="IPR036322">
    <property type="entry name" value="WD40_repeat_dom_sf"/>
</dbReference>
<feature type="repeat" description="WD" evidence="3">
    <location>
        <begin position="257"/>
        <end position="288"/>
    </location>
</feature>
<accession>A0A086QZT6</accession>
<dbReference type="EMBL" id="AEXC02000079">
    <property type="protein sequence ID" value="KFH18118.1"/>
    <property type="molecule type" value="Genomic_DNA"/>
</dbReference>